<organism evidence="2">
    <name type="scientific">Homalodisca liturata</name>
    <dbReference type="NCBI Taxonomy" id="320908"/>
    <lineage>
        <taxon>Eukaryota</taxon>
        <taxon>Metazoa</taxon>
        <taxon>Ecdysozoa</taxon>
        <taxon>Arthropoda</taxon>
        <taxon>Hexapoda</taxon>
        <taxon>Insecta</taxon>
        <taxon>Pterygota</taxon>
        <taxon>Neoptera</taxon>
        <taxon>Paraneoptera</taxon>
        <taxon>Hemiptera</taxon>
        <taxon>Auchenorrhyncha</taxon>
        <taxon>Membracoidea</taxon>
        <taxon>Cicadellidae</taxon>
        <taxon>Cicadellinae</taxon>
        <taxon>Proconiini</taxon>
        <taxon>Homalodisca</taxon>
    </lineage>
</organism>
<proteinExistence type="predicted"/>
<evidence type="ECO:0000313" key="2">
    <source>
        <dbReference type="EMBL" id="JAT05498.1"/>
    </source>
</evidence>
<keyword evidence="1" id="KW-0732">Signal</keyword>
<protein>
    <submittedName>
        <fullName evidence="2">Uncharacterized protein</fullName>
    </submittedName>
</protein>
<reference evidence="2" key="1">
    <citation type="submission" date="2015-11" db="EMBL/GenBank/DDBJ databases">
        <title>De novo transcriptome assembly of four potential Pierce s Disease insect vectors from Arizona vineyards.</title>
        <authorList>
            <person name="Tassone E.E."/>
        </authorList>
    </citation>
    <scope>NUCLEOTIDE SEQUENCE</scope>
</reference>
<gene>
    <name evidence="2" type="ORF">g.4880</name>
</gene>
<evidence type="ECO:0000256" key="1">
    <source>
        <dbReference type="SAM" id="SignalP"/>
    </source>
</evidence>
<feature type="signal peptide" evidence="1">
    <location>
        <begin position="1"/>
        <end position="20"/>
    </location>
</feature>
<sequence length="143" mass="16605">MTKLESFVGLVVFLIGALEASEENIDIKAVDRNICEVLKKPTDGNAKEESGLMKNLQRYYEYLDNINDRIDRRWREEANVKRMLEAIGKEGPQMVNVTVDAEAFKKAYEWDDDDVDTMTTTILGIKYMWDQVTRRTKFLSSKK</sequence>
<dbReference type="AlphaFoldDB" id="A0A1B6K222"/>
<feature type="chain" id="PRO_5008586367" evidence="1">
    <location>
        <begin position="21"/>
        <end position="143"/>
    </location>
</feature>
<name>A0A1B6K222_9HEMI</name>
<accession>A0A1B6K222</accession>
<dbReference type="EMBL" id="GECU01002209">
    <property type="protein sequence ID" value="JAT05498.1"/>
    <property type="molecule type" value="Transcribed_RNA"/>
</dbReference>